<evidence type="ECO:0000313" key="2">
    <source>
        <dbReference type="Proteomes" id="UP000663848"/>
    </source>
</evidence>
<comment type="caution">
    <text evidence="1">The sequence shown here is derived from an EMBL/GenBank/DDBJ whole genome shotgun (WGS) entry which is preliminary data.</text>
</comment>
<evidence type="ECO:0000313" key="1">
    <source>
        <dbReference type="EMBL" id="CAF5038377.1"/>
    </source>
</evidence>
<sequence>MIGMAYFIETHNLNKADIYKLSKAADLYSIVRVNLPAEATNDECSAFLDNLKAP</sequence>
<organism evidence="1 2">
    <name type="scientific">Rotaria socialis</name>
    <dbReference type="NCBI Taxonomy" id="392032"/>
    <lineage>
        <taxon>Eukaryota</taxon>
        <taxon>Metazoa</taxon>
        <taxon>Spiralia</taxon>
        <taxon>Gnathifera</taxon>
        <taxon>Rotifera</taxon>
        <taxon>Eurotatoria</taxon>
        <taxon>Bdelloidea</taxon>
        <taxon>Philodinida</taxon>
        <taxon>Philodinidae</taxon>
        <taxon>Rotaria</taxon>
    </lineage>
</organism>
<feature type="non-terminal residue" evidence="1">
    <location>
        <position position="54"/>
    </location>
</feature>
<dbReference type="AlphaFoldDB" id="A0A822CA76"/>
<reference evidence="1" key="1">
    <citation type="submission" date="2021-02" db="EMBL/GenBank/DDBJ databases">
        <authorList>
            <person name="Nowell W R."/>
        </authorList>
    </citation>
    <scope>NUCLEOTIDE SEQUENCE</scope>
</reference>
<proteinExistence type="predicted"/>
<name>A0A822CA76_9BILA</name>
<protein>
    <submittedName>
        <fullName evidence="1">Uncharacterized protein</fullName>
    </submittedName>
</protein>
<gene>
    <name evidence="1" type="ORF">QYT958_LOCUS41197</name>
</gene>
<dbReference type="EMBL" id="CAJOBR010045969">
    <property type="protein sequence ID" value="CAF5038377.1"/>
    <property type="molecule type" value="Genomic_DNA"/>
</dbReference>
<dbReference type="Proteomes" id="UP000663848">
    <property type="component" value="Unassembled WGS sequence"/>
</dbReference>
<accession>A0A822CA76</accession>